<dbReference type="Proteomes" id="UP000199230">
    <property type="component" value="Unassembled WGS sequence"/>
</dbReference>
<dbReference type="OrthoDB" id="9769453at2"/>
<protein>
    <recommendedName>
        <fullName evidence="3">DNA mismatch repair protein MutL</fullName>
    </recommendedName>
</protein>
<reference evidence="1 2" key="1">
    <citation type="submission" date="2016-10" db="EMBL/GenBank/DDBJ databases">
        <authorList>
            <person name="de Groot N.N."/>
        </authorList>
    </citation>
    <scope>NUCLEOTIDE SEQUENCE [LARGE SCALE GENOMIC DNA]</scope>
    <source>
        <strain evidence="1 2">APO</strain>
    </source>
</reference>
<dbReference type="RefSeq" id="WP_093313136.1">
    <property type="nucleotide sequence ID" value="NZ_FNPV01000005.1"/>
</dbReference>
<proteinExistence type="predicted"/>
<dbReference type="InterPro" id="IPR006230">
    <property type="entry name" value="MutL"/>
</dbReference>
<dbReference type="NCBIfam" id="NF040744">
    <property type="entry name" value="ornith_Or-4"/>
    <property type="match status" value="1"/>
</dbReference>
<organism evidence="1 2">
    <name type="scientific">Tindallia californiensis</name>
    <dbReference type="NCBI Taxonomy" id="159292"/>
    <lineage>
        <taxon>Bacteria</taxon>
        <taxon>Bacillati</taxon>
        <taxon>Bacillota</taxon>
        <taxon>Clostridia</taxon>
        <taxon>Peptostreptococcales</taxon>
        <taxon>Tindalliaceae</taxon>
        <taxon>Tindallia</taxon>
    </lineage>
</organism>
<dbReference type="Pfam" id="PF13941">
    <property type="entry name" value="MutL"/>
    <property type="match status" value="1"/>
</dbReference>
<dbReference type="AlphaFoldDB" id="A0A1H3NHP1"/>
<evidence type="ECO:0000313" key="1">
    <source>
        <dbReference type="EMBL" id="SDY87759.1"/>
    </source>
</evidence>
<dbReference type="NCBIfam" id="TIGR01319">
    <property type="entry name" value="glmL_fam"/>
    <property type="match status" value="1"/>
</dbReference>
<dbReference type="EMBL" id="FNPV01000005">
    <property type="protein sequence ID" value="SDY87759.1"/>
    <property type="molecule type" value="Genomic_DNA"/>
</dbReference>
<evidence type="ECO:0000313" key="2">
    <source>
        <dbReference type="Proteomes" id="UP000199230"/>
    </source>
</evidence>
<name>A0A1H3NHP1_9FIRM</name>
<dbReference type="STRING" id="159292.SAMN05192546_105100"/>
<keyword evidence="2" id="KW-1185">Reference proteome</keyword>
<evidence type="ECO:0008006" key="3">
    <source>
        <dbReference type="Google" id="ProtNLM"/>
    </source>
</evidence>
<sequence length="461" mass="50534">MKIDVLVAEIGSTTTVVNAFNKIDSSTPSFLGQGQAPTSVLEGDVRIGLQGAIDDLAQNLNEKSIDYVEMLATSSAAGGLKMTVHGLVYDMTVRAAKEAALGAGANLHQITAGKMRRSDLKKLQEIKPNIILIAGGVDYGEKDTAIENAEKIADLNLNVPIIYAGNIENQEEVRLIFEDTNSRLYIAENVYPQIDNLNIEPTRKIIQDVFEEHIIHAPGMKQVRDMVNGPIIPTPGAVMEAAKLLKEKMGDLIAFDVGGATTDLHSVTEGSEEINRILLSPEPVAKRTVEGDLGVYINMQNILDLIGKEELQKEMDFDIEQMVESHVPIPRTDKEIRFAERLAQEAVKISVQRHAGHIRNLYGPGGKTTVAEGKDLSGIRYVIGTGGALTRLPHGKKMLKSILYSNQKNKMMPTEEATVLLDHHYIMASLGVLSKKYPEAAYHLMKESMDWNGAEKSESKN</sequence>
<dbReference type="PIRSF" id="PIRSF004729">
    <property type="entry name" value="MutL"/>
    <property type="match status" value="1"/>
</dbReference>
<gene>
    <name evidence="1" type="ORF">SAMN05192546_105100</name>
</gene>
<accession>A0A1H3NHP1</accession>